<accession>A0ACC1J771</accession>
<evidence type="ECO:0000313" key="1">
    <source>
        <dbReference type="EMBL" id="KAJ1940108.1"/>
    </source>
</evidence>
<comment type="caution">
    <text evidence="1">The sequence shown here is derived from an EMBL/GenBank/DDBJ whole genome shotgun (WGS) entry which is preliminary data.</text>
</comment>
<organism evidence="1 2">
    <name type="scientific">Linderina macrospora</name>
    <dbReference type="NCBI Taxonomy" id="4868"/>
    <lineage>
        <taxon>Eukaryota</taxon>
        <taxon>Fungi</taxon>
        <taxon>Fungi incertae sedis</taxon>
        <taxon>Zoopagomycota</taxon>
        <taxon>Kickxellomycotina</taxon>
        <taxon>Kickxellomycetes</taxon>
        <taxon>Kickxellales</taxon>
        <taxon>Kickxellaceae</taxon>
        <taxon>Linderina</taxon>
    </lineage>
</organism>
<gene>
    <name evidence="1" type="ORF">FBU59_003908</name>
</gene>
<sequence length="143" mass="15399">MLSQSESGPASMPVGAATSVLSPDSNDGSETEPQAFVQQSLDLDSVGVTYRPEMVGESALAMFIGMAVKHSTLEDIMPVVELWAAAVGNSLHMSAHGCRRELSERTVAKILALLRHSPTEQSEHIADRFLAFVEDNFPESMPL</sequence>
<reference evidence="1" key="1">
    <citation type="submission" date="2022-07" db="EMBL/GenBank/DDBJ databases">
        <title>Phylogenomic reconstructions and comparative analyses of Kickxellomycotina fungi.</title>
        <authorList>
            <person name="Reynolds N.K."/>
            <person name="Stajich J.E."/>
            <person name="Barry K."/>
            <person name="Grigoriev I.V."/>
            <person name="Crous P."/>
            <person name="Smith M.E."/>
        </authorList>
    </citation>
    <scope>NUCLEOTIDE SEQUENCE</scope>
    <source>
        <strain evidence="1">NRRL 5244</strain>
    </source>
</reference>
<dbReference type="Proteomes" id="UP001150603">
    <property type="component" value="Unassembled WGS sequence"/>
</dbReference>
<keyword evidence="2" id="KW-1185">Reference proteome</keyword>
<proteinExistence type="predicted"/>
<evidence type="ECO:0000313" key="2">
    <source>
        <dbReference type="Proteomes" id="UP001150603"/>
    </source>
</evidence>
<name>A0ACC1J771_9FUNG</name>
<protein>
    <submittedName>
        <fullName evidence="1">Uncharacterized protein</fullName>
    </submittedName>
</protein>
<dbReference type="EMBL" id="JANBPW010002639">
    <property type="protein sequence ID" value="KAJ1940108.1"/>
    <property type="molecule type" value="Genomic_DNA"/>
</dbReference>